<dbReference type="SUPFAM" id="SSF51126">
    <property type="entry name" value="Pectin lyase-like"/>
    <property type="match status" value="2"/>
</dbReference>
<evidence type="ECO:0000313" key="6">
    <source>
        <dbReference type="Proteomes" id="UP000291831"/>
    </source>
</evidence>
<dbReference type="PANTHER" id="PTHR22990:SF15">
    <property type="entry name" value="F-BOX ONLY PROTEIN 10"/>
    <property type="match status" value="1"/>
</dbReference>
<evidence type="ECO:0000256" key="3">
    <source>
        <dbReference type="ARBA" id="ARBA00022786"/>
    </source>
</evidence>
<dbReference type="Proteomes" id="UP000291831">
    <property type="component" value="Unassembled WGS sequence"/>
</dbReference>
<reference evidence="6" key="1">
    <citation type="submission" date="2019-01" db="EMBL/GenBank/DDBJ databases">
        <title>Anaerobic oxidation of ethane by archaea from a marine hydrocarbon seep.</title>
        <authorList>
            <person name="Musat F."/>
        </authorList>
    </citation>
    <scope>NUCLEOTIDE SEQUENCE [LARGE SCALE GENOMIC DNA]</scope>
</reference>
<feature type="domain" description="Carbohydrate-binding/sugar hydrolysis" evidence="4">
    <location>
        <begin position="59"/>
        <end position="214"/>
    </location>
</feature>
<comment type="pathway">
    <text evidence="1">Protein modification; protein ubiquitination.</text>
</comment>
<dbReference type="InterPro" id="IPR036439">
    <property type="entry name" value="Dockerin_dom_sf"/>
</dbReference>
<evidence type="ECO:0000259" key="4">
    <source>
        <dbReference type="SMART" id="SM00722"/>
    </source>
</evidence>
<dbReference type="Pfam" id="PF00404">
    <property type="entry name" value="Dockerin_1"/>
    <property type="match status" value="1"/>
</dbReference>
<dbReference type="GO" id="GO:0000272">
    <property type="term" value="P:polysaccharide catabolic process"/>
    <property type="evidence" value="ECO:0007669"/>
    <property type="project" value="InterPro"/>
</dbReference>
<evidence type="ECO:0000313" key="5">
    <source>
        <dbReference type="EMBL" id="RZB28828.1"/>
    </source>
</evidence>
<accession>A0A8B3S0K6</accession>
<dbReference type="NCBIfam" id="TIGR03804">
    <property type="entry name" value="para_beta_helix"/>
    <property type="match status" value="10"/>
</dbReference>
<dbReference type="Gene3D" id="1.10.1330.10">
    <property type="entry name" value="Dockerin domain"/>
    <property type="match status" value="1"/>
</dbReference>
<keyword evidence="2" id="KW-0677">Repeat</keyword>
<dbReference type="PANTHER" id="PTHR22990">
    <property type="entry name" value="F-BOX ONLY PROTEIN"/>
    <property type="match status" value="1"/>
</dbReference>
<gene>
    <name evidence="5" type="ORF">AEth_01830</name>
</gene>
<sequence>MKSKRNGFWNIPVFALLFAILAVISIGCASADTIYVPEEGNQTIQQAVNNASEGDTIIVRDGTYTENVDVNKRLTIKSENGSACCFVDATGKSYGFVVTVDYVNITGFTVTNASSVGVYLGGAWYCNISDNTASDNGYCGIWLYSSSNNNMLINNNASNNGDDGIYIHSSNNNTLTDNTINNNSDDGIYIYYSNNTTLTENTVDYNGDDGVYMEHSDSNRLTNNNPSNNGNDGIYLRSSDYNTLTNNIASKNRFHGIYLEYWCNNNTLIGNNASNNYEGIMLSFSSNNNLTNNTANNNDCGGVHLDSSDSNTFIGNNASNNNNDGICLYGSSNNALTSNIILDNDHGIYLHQSCNNRITSNTADSNNDDGIRLQWSSNNNILYHNNLINNTNYNAYDDGINQWDSGSEGNYYSDYTGTDLDDDGIGTDPYPIHDGSSIDRFPLMHPWGKPPLKGDLDDDDKITSTDAAIALQIAVGSRPFDDAADVSGDGRVSSLDALMILQKITLKNY</sequence>
<dbReference type="InterPro" id="IPR012334">
    <property type="entry name" value="Pectin_lyas_fold"/>
</dbReference>
<dbReference type="Pfam" id="PF05048">
    <property type="entry name" value="NosD"/>
    <property type="match status" value="2"/>
</dbReference>
<dbReference type="SMART" id="SM00722">
    <property type="entry name" value="CASH"/>
    <property type="match status" value="2"/>
</dbReference>
<keyword evidence="3" id="KW-0833">Ubl conjugation pathway</keyword>
<dbReference type="InterPro" id="IPR002105">
    <property type="entry name" value="Dockerin_1_rpt"/>
</dbReference>
<name>A0A8B3S0K6_9EURY</name>
<comment type="caution">
    <text evidence="5">The sequence shown here is derived from an EMBL/GenBank/DDBJ whole genome shotgun (WGS) entry which is preliminary data.</text>
</comment>
<dbReference type="InterPro" id="IPR011050">
    <property type="entry name" value="Pectin_lyase_fold/virulence"/>
</dbReference>
<dbReference type="SUPFAM" id="SSF63446">
    <property type="entry name" value="Type I dockerin domain"/>
    <property type="match status" value="1"/>
</dbReference>
<dbReference type="PROSITE" id="PS51257">
    <property type="entry name" value="PROKAR_LIPOPROTEIN"/>
    <property type="match status" value="1"/>
</dbReference>
<dbReference type="EMBL" id="RPGO01000035">
    <property type="protein sequence ID" value="RZB28828.1"/>
    <property type="molecule type" value="Genomic_DNA"/>
</dbReference>
<dbReference type="GO" id="GO:0004553">
    <property type="term" value="F:hydrolase activity, hydrolyzing O-glycosyl compounds"/>
    <property type="evidence" value="ECO:0007669"/>
    <property type="project" value="InterPro"/>
</dbReference>
<evidence type="ECO:0000256" key="2">
    <source>
        <dbReference type="ARBA" id="ARBA00022737"/>
    </source>
</evidence>
<dbReference type="InterPro" id="IPR007742">
    <property type="entry name" value="NosD_dom"/>
</dbReference>
<dbReference type="InterPro" id="IPR006633">
    <property type="entry name" value="Carb-bd_sugar_hydrolysis-dom"/>
</dbReference>
<protein>
    <submittedName>
        <fullName evidence="5">Nitrous oxidase accessory protein</fullName>
    </submittedName>
</protein>
<dbReference type="InterPro" id="IPR051550">
    <property type="entry name" value="SCF-Subunits/Alg-Epimerases"/>
</dbReference>
<evidence type="ECO:0000256" key="1">
    <source>
        <dbReference type="ARBA" id="ARBA00004906"/>
    </source>
</evidence>
<dbReference type="Gene3D" id="2.160.20.10">
    <property type="entry name" value="Single-stranded right-handed beta-helix, Pectin lyase-like"/>
    <property type="match status" value="2"/>
</dbReference>
<dbReference type="AlphaFoldDB" id="A0A8B3S0K6"/>
<dbReference type="SMART" id="SM00710">
    <property type="entry name" value="PbH1"/>
    <property type="match status" value="13"/>
</dbReference>
<proteinExistence type="predicted"/>
<dbReference type="InterPro" id="IPR006626">
    <property type="entry name" value="PbH1"/>
</dbReference>
<dbReference type="InterPro" id="IPR022441">
    <property type="entry name" value="Para_beta_helix_rpt-2"/>
</dbReference>
<feature type="domain" description="Carbohydrate-binding/sugar hydrolysis" evidence="4">
    <location>
        <begin position="215"/>
        <end position="374"/>
    </location>
</feature>
<organism evidence="5 6">
    <name type="scientific">Candidatus Argoarchaeum ethanivorans</name>
    <dbReference type="NCBI Taxonomy" id="2608793"/>
    <lineage>
        <taxon>Archaea</taxon>
        <taxon>Methanobacteriati</taxon>
        <taxon>Methanobacteriota</taxon>
        <taxon>Stenosarchaea group</taxon>
        <taxon>Methanomicrobia</taxon>
        <taxon>Methanosarcinales</taxon>
        <taxon>Methanosarcinales incertae sedis</taxon>
        <taxon>GOM Arc I cluster</taxon>
        <taxon>Candidatus Argoarchaeum</taxon>
    </lineage>
</organism>